<reference evidence="4 5" key="1">
    <citation type="submission" date="2016-01" db="EMBL/GenBank/DDBJ databases">
        <title>The new phylogeny of the genus Mycobacterium.</title>
        <authorList>
            <person name="Tarcisio F."/>
            <person name="Conor M."/>
            <person name="Antonella G."/>
            <person name="Elisabetta G."/>
            <person name="Giulia F.S."/>
            <person name="Sara T."/>
            <person name="Anna F."/>
            <person name="Clotilde B."/>
            <person name="Roberto B."/>
            <person name="Veronica D.S."/>
            <person name="Fabio R."/>
            <person name="Monica P."/>
            <person name="Olivier J."/>
            <person name="Enrico T."/>
            <person name="Nicola S."/>
        </authorList>
    </citation>
    <scope>NUCLEOTIDE SEQUENCE [LARGE SCALE GENOMIC DNA]</scope>
    <source>
        <strain evidence="4 5">DSM 44616</strain>
    </source>
</reference>
<evidence type="ECO:0000313" key="5">
    <source>
        <dbReference type="Proteomes" id="UP000193387"/>
    </source>
</evidence>
<comment type="caution">
    <text evidence="4">The sequence shown here is derived from an EMBL/GenBank/DDBJ whole genome shotgun (WGS) entry which is preliminary data.</text>
</comment>
<dbReference type="PANTHER" id="PTHR43877">
    <property type="entry name" value="AMINOALKYLPHOSPHONATE N-ACETYLTRANSFERASE-RELATED-RELATED"/>
    <property type="match status" value="1"/>
</dbReference>
<keyword evidence="5" id="KW-1185">Reference proteome</keyword>
<dbReference type="SUPFAM" id="SSF55729">
    <property type="entry name" value="Acyl-CoA N-acyltransferases (Nat)"/>
    <property type="match status" value="1"/>
</dbReference>
<dbReference type="Pfam" id="PF00583">
    <property type="entry name" value="Acetyltransf_1"/>
    <property type="match status" value="1"/>
</dbReference>
<gene>
    <name evidence="4" type="ORF">AWC23_16050</name>
</gene>
<feature type="domain" description="N-acetyltransferase" evidence="3">
    <location>
        <begin position="7"/>
        <end position="171"/>
    </location>
</feature>
<evidence type="ECO:0000259" key="3">
    <source>
        <dbReference type="PROSITE" id="PS51186"/>
    </source>
</evidence>
<dbReference type="PROSITE" id="PS51186">
    <property type="entry name" value="GNAT"/>
    <property type="match status" value="1"/>
</dbReference>
<dbReference type="RefSeq" id="WP_232069164.1">
    <property type="nucleotide sequence ID" value="NZ_AP022573.1"/>
</dbReference>
<name>A0AAJ3NPL3_9MYCO</name>
<dbReference type="InterPro" id="IPR016181">
    <property type="entry name" value="Acyl_CoA_acyltransferase"/>
</dbReference>
<proteinExistence type="predicted"/>
<dbReference type="EMBL" id="LQPR01000037">
    <property type="protein sequence ID" value="ORW70749.1"/>
    <property type="molecule type" value="Genomic_DNA"/>
</dbReference>
<accession>A0AAJ3NPL3</accession>
<evidence type="ECO:0000256" key="1">
    <source>
        <dbReference type="ARBA" id="ARBA00022679"/>
    </source>
</evidence>
<dbReference type="InterPro" id="IPR050832">
    <property type="entry name" value="Bact_Acetyltransf"/>
</dbReference>
<protein>
    <submittedName>
        <fullName evidence="4">GNAT family acetyltransferase</fullName>
    </submittedName>
</protein>
<dbReference type="AlphaFoldDB" id="A0AAJ3NPL3"/>
<dbReference type="Gene3D" id="3.40.630.30">
    <property type="match status" value="1"/>
</dbReference>
<dbReference type="PANTHER" id="PTHR43877:SF1">
    <property type="entry name" value="ACETYLTRANSFERASE"/>
    <property type="match status" value="1"/>
</dbReference>
<evidence type="ECO:0000313" key="4">
    <source>
        <dbReference type="EMBL" id="ORW70749.1"/>
    </source>
</evidence>
<sequence length="176" mass="19690">MNVSDDIRIRQAEPADLGAVAEMHYGVWRRSWTGILTSPLLNLLGPPKRWVADVYPQTLNRPGWSMWIAEAGGRAVGVTIFGPDDDEPGSTQIDALYIADDRQRRGTGGLLLDTVLRRSPSTDVILWCAEQNAKARSFYEKNHFRADGRTLTWEPLPGIRVPHLGYRLTRPAVLSL</sequence>
<dbReference type="GO" id="GO:0016747">
    <property type="term" value="F:acyltransferase activity, transferring groups other than amino-acyl groups"/>
    <property type="evidence" value="ECO:0007669"/>
    <property type="project" value="InterPro"/>
</dbReference>
<keyword evidence="1" id="KW-0808">Transferase</keyword>
<organism evidence="4 5">
    <name type="scientific">Mycobacterium saskatchewanense</name>
    <dbReference type="NCBI Taxonomy" id="220927"/>
    <lineage>
        <taxon>Bacteria</taxon>
        <taxon>Bacillati</taxon>
        <taxon>Actinomycetota</taxon>
        <taxon>Actinomycetes</taxon>
        <taxon>Mycobacteriales</taxon>
        <taxon>Mycobacteriaceae</taxon>
        <taxon>Mycobacterium</taxon>
        <taxon>Mycobacterium simiae complex</taxon>
    </lineage>
</organism>
<dbReference type="CDD" id="cd04301">
    <property type="entry name" value="NAT_SF"/>
    <property type="match status" value="1"/>
</dbReference>
<evidence type="ECO:0000256" key="2">
    <source>
        <dbReference type="ARBA" id="ARBA00023315"/>
    </source>
</evidence>
<keyword evidence="2" id="KW-0012">Acyltransferase</keyword>
<dbReference type="InterPro" id="IPR000182">
    <property type="entry name" value="GNAT_dom"/>
</dbReference>
<dbReference type="Proteomes" id="UP000193387">
    <property type="component" value="Unassembled WGS sequence"/>
</dbReference>